<dbReference type="PROSITE" id="PS50853">
    <property type="entry name" value="FN3"/>
    <property type="match status" value="1"/>
</dbReference>
<sequence length="302" mass="32032">MLRHKIFSIAVAGVVLTATAAPIGILAQTTNIQETIARLLQQIQNIQAQIQQLQTQRQAAVADLVRTLREGTTGDDVKILQSVLAADPEIYPEGLITGYFGRLTAQAVRRYQAKHGIETVGAVGPKTLRKLNEDLQSSPVTLEDSAEGKRPCAIVPPGHLIAPGWLRKMGGVQPIVPACQTLPPGIAQKLTGTGTTTPPAPPPSTDTIPPYISNVVTTNVASTSAMVSWDTSELATSKVYYAATTSLNIGLATVVSDATLVLHHSVNLTGLTRNTFYSYLVESTDPSGNVSTSTPQTFNTLL</sequence>
<evidence type="ECO:0000313" key="5">
    <source>
        <dbReference type="Proteomes" id="UP000756703"/>
    </source>
</evidence>
<proteinExistence type="predicted"/>
<dbReference type="Gene3D" id="1.10.101.10">
    <property type="entry name" value="PGBD-like superfamily/PGBD"/>
    <property type="match status" value="1"/>
</dbReference>
<dbReference type="SUPFAM" id="SSF47090">
    <property type="entry name" value="PGBD-like"/>
    <property type="match status" value="1"/>
</dbReference>
<reference evidence="4" key="1">
    <citation type="submission" date="2020-07" db="EMBL/GenBank/DDBJ databases">
        <title>Huge and variable diversity of episymbiotic CPR bacteria and DPANN archaea in groundwater ecosystems.</title>
        <authorList>
            <person name="He C.Y."/>
            <person name="Keren R."/>
            <person name="Whittaker M."/>
            <person name="Farag I.F."/>
            <person name="Doudna J."/>
            <person name="Cate J.H.D."/>
            <person name="Banfield J.F."/>
        </authorList>
    </citation>
    <scope>NUCLEOTIDE SEQUENCE</scope>
    <source>
        <strain evidence="4">NC_groundwater_1225_Ag_S-0.1um_56_177</strain>
    </source>
</reference>
<dbReference type="GO" id="GO:0003993">
    <property type="term" value="F:acid phosphatase activity"/>
    <property type="evidence" value="ECO:0007669"/>
    <property type="project" value="InterPro"/>
</dbReference>
<evidence type="ECO:0000313" key="4">
    <source>
        <dbReference type="EMBL" id="MBI4132667.1"/>
    </source>
</evidence>
<gene>
    <name evidence="4" type="ORF">HY473_01015</name>
</gene>
<evidence type="ECO:0000256" key="2">
    <source>
        <dbReference type="SAM" id="SignalP"/>
    </source>
</evidence>
<dbReference type="CDD" id="cd00063">
    <property type="entry name" value="FN3"/>
    <property type="match status" value="1"/>
</dbReference>
<dbReference type="InterPro" id="IPR008963">
    <property type="entry name" value="Purple_acid_Pase-like_N"/>
</dbReference>
<accession>A0A932YWC6</accession>
<dbReference type="Proteomes" id="UP000756703">
    <property type="component" value="Unassembled WGS sequence"/>
</dbReference>
<feature type="domain" description="Fibronectin type-III" evidence="3">
    <location>
        <begin position="211"/>
        <end position="302"/>
    </location>
</feature>
<keyword evidence="1" id="KW-0175">Coiled coil</keyword>
<evidence type="ECO:0000256" key="1">
    <source>
        <dbReference type="SAM" id="Coils"/>
    </source>
</evidence>
<protein>
    <submittedName>
        <fullName evidence="4">Peptidoglycan-binding protein</fullName>
    </submittedName>
</protein>
<dbReference type="InterPro" id="IPR036365">
    <property type="entry name" value="PGBD-like_sf"/>
</dbReference>
<dbReference type="EMBL" id="JACQMI010000005">
    <property type="protein sequence ID" value="MBI4132667.1"/>
    <property type="molecule type" value="Genomic_DNA"/>
</dbReference>
<feature type="coiled-coil region" evidence="1">
    <location>
        <begin position="29"/>
        <end position="70"/>
    </location>
</feature>
<organism evidence="4 5">
    <name type="scientific">Candidatus Sungiibacteriota bacterium</name>
    <dbReference type="NCBI Taxonomy" id="2750080"/>
    <lineage>
        <taxon>Bacteria</taxon>
        <taxon>Candidatus Sungiibacteriota</taxon>
    </lineage>
</organism>
<dbReference type="Pfam" id="PF01471">
    <property type="entry name" value="PG_binding_1"/>
    <property type="match status" value="1"/>
</dbReference>
<name>A0A932YWC6_9BACT</name>
<dbReference type="AlphaFoldDB" id="A0A932YWC6"/>
<dbReference type="InterPro" id="IPR003961">
    <property type="entry name" value="FN3_dom"/>
</dbReference>
<feature type="signal peptide" evidence="2">
    <location>
        <begin position="1"/>
        <end position="20"/>
    </location>
</feature>
<keyword evidence="2" id="KW-0732">Signal</keyword>
<dbReference type="InterPro" id="IPR013783">
    <property type="entry name" value="Ig-like_fold"/>
</dbReference>
<dbReference type="GO" id="GO:0046872">
    <property type="term" value="F:metal ion binding"/>
    <property type="evidence" value="ECO:0007669"/>
    <property type="project" value="InterPro"/>
</dbReference>
<evidence type="ECO:0000259" key="3">
    <source>
        <dbReference type="PROSITE" id="PS50853"/>
    </source>
</evidence>
<comment type="caution">
    <text evidence="4">The sequence shown here is derived from an EMBL/GenBank/DDBJ whole genome shotgun (WGS) entry which is preliminary data.</text>
</comment>
<dbReference type="Gene3D" id="2.60.40.10">
    <property type="entry name" value="Immunoglobulins"/>
    <property type="match status" value="1"/>
</dbReference>
<dbReference type="InterPro" id="IPR002477">
    <property type="entry name" value="Peptidoglycan-bd-like"/>
</dbReference>
<dbReference type="InterPro" id="IPR036366">
    <property type="entry name" value="PGBDSf"/>
</dbReference>
<feature type="chain" id="PRO_5036675458" evidence="2">
    <location>
        <begin position="21"/>
        <end position="302"/>
    </location>
</feature>
<dbReference type="SUPFAM" id="SSF49363">
    <property type="entry name" value="Purple acid phosphatase, N-terminal domain"/>
    <property type="match status" value="1"/>
</dbReference>